<evidence type="ECO:0000256" key="1">
    <source>
        <dbReference type="SAM" id="MobiDB-lite"/>
    </source>
</evidence>
<dbReference type="EMBL" id="JAXCGZ010007597">
    <property type="protein sequence ID" value="KAK7079021.1"/>
    <property type="molecule type" value="Genomic_DNA"/>
</dbReference>
<evidence type="ECO:0000313" key="3">
    <source>
        <dbReference type="EMBL" id="KAK7079021.1"/>
    </source>
</evidence>
<name>A0AAN8X6Z1_HALRR</name>
<dbReference type="InterPro" id="IPR028235">
    <property type="entry name" value="DNAAF3_C"/>
</dbReference>
<feature type="domain" description="Dynein assembly factor 3 C-terminal" evidence="2">
    <location>
        <begin position="65"/>
        <end position="127"/>
    </location>
</feature>
<dbReference type="PANTHER" id="PTHR22118:SF14">
    <property type="entry name" value="DYNEIN AXONEMAL ASSEMBLY FACTOR 3"/>
    <property type="match status" value="1"/>
</dbReference>
<feature type="compositionally biased region" description="Basic and acidic residues" evidence="1">
    <location>
        <begin position="365"/>
        <end position="388"/>
    </location>
</feature>
<comment type="caution">
    <text evidence="3">The sequence shown here is derived from an EMBL/GenBank/DDBJ whole genome shotgun (WGS) entry which is preliminary data.</text>
</comment>
<gene>
    <name evidence="3" type="primary">DNAAF3</name>
    <name evidence="3" type="ORF">SK128_009870</name>
</gene>
<keyword evidence="4" id="KW-1185">Reference proteome</keyword>
<organism evidence="3 4">
    <name type="scientific">Halocaridina rubra</name>
    <name type="common">Hawaiian red shrimp</name>
    <dbReference type="NCBI Taxonomy" id="373956"/>
    <lineage>
        <taxon>Eukaryota</taxon>
        <taxon>Metazoa</taxon>
        <taxon>Ecdysozoa</taxon>
        <taxon>Arthropoda</taxon>
        <taxon>Crustacea</taxon>
        <taxon>Multicrustacea</taxon>
        <taxon>Malacostraca</taxon>
        <taxon>Eumalacostraca</taxon>
        <taxon>Eucarida</taxon>
        <taxon>Decapoda</taxon>
        <taxon>Pleocyemata</taxon>
        <taxon>Caridea</taxon>
        <taxon>Atyoidea</taxon>
        <taxon>Atyidae</taxon>
        <taxon>Halocaridina</taxon>
    </lineage>
</organism>
<feature type="non-terminal residue" evidence="3">
    <location>
        <position position="406"/>
    </location>
</feature>
<proteinExistence type="predicted"/>
<dbReference type="Pfam" id="PF14740">
    <property type="entry name" value="DUF4471"/>
    <property type="match status" value="2"/>
</dbReference>
<evidence type="ECO:0000259" key="2">
    <source>
        <dbReference type="Pfam" id="PF14740"/>
    </source>
</evidence>
<dbReference type="InterPro" id="IPR039304">
    <property type="entry name" value="DNAAF3"/>
</dbReference>
<protein>
    <submittedName>
        <fullName evidence="3">Dynein assembly factor 3, axonemal</fullName>
    </submittedName>
</protein>
<accession>A0AAN8X6Z1</accession>
<feature type="domain" description="Dynein assembly factor 3 C-terminal" evidence="2">
    <location>
        <begin position="206"/>
        <end position="341"/>
    </location>
</feature>
<feature type="region of interest" description="Disordered" evidence="1">
    <location>
        <begin position="350"/>
        <end position="390"/>
    </location>
</feature>
<dbReference type="GO" id="GO:0044458">
    <property type="term" value="P:motile cilium assembly"/>
    <property type="evidence" value="ECO:0007669"/>
    <property type="project" value="TreeGrafter"/>
</dbReference>
<dbReference type="GO" id="GO:0070286">
    <property type="term" value="P:axonemal dynein complex assembly"/>
    <property type="evidence" value="ECO:0007669"/>
    <property type="project" value="InterPro"/>
</dbReference>
<dbReference type="PANTHER" id="PTHR22118">
    <property type="entry name" value="DYNEIN ASSEMBLY FACTOR 3, AXONEMAL"/>
    <property type="match status" value="1"/>
</dbReference>
<evidence type="ECO:0000313" key="4">
    <source>
        <dbReference type="Proteomes" id="UP001381693"/>
    </source>
</evidence>
<dbReference type="Proteomes" id="UP001381693">
    <property type="component" value="Unassembled WGS sequence"/>
</dbReference>
<reference evidence="3 4" key="1">
    <citation type="submission" date="2023-11" db="EMBL/GenBank/DDBJ databases">
        <title>Halocaridina rubra genome assembly.</title>
        <authorList>
            <person name="Smith C."/>
        </authorList>
    </citation>
    <scope>NUCLEOTIDE SEQUENCE [LARGE SCALE GENOMIC DNA]</scope>
    <source>
        <strain evidence="3">EP-1</strain>
        <tissue evidence="3">Whole</tissue>
    </source>
</reference>
<dbReference type="AlphaFoldDB" id="A0AAN8X6Z1"/>
<sequence length="406" mass="45995">MILLLGVCLRHGLGVMERANLLLDLWGNLTLRPTSRQYLESAAREYALIATDSTQYERMVSLVSAAKLKYRERDAMDDTFRSWYSLKSHHYKPTNVWDVRLRQLFKTRYDNRIAEADWAWHMRLSPRIEHCFNLPQEAKNGEENKTSCIHKTANNDNVITCSGKNPTDEETPSQDTKTVKDISRSAYEEKLADLDDVVGVCKSWQYEFLEWRQTGHAFNVGVEAKSDLPNSSLASVAIIPDGTKQLRRVGYWGDLLTGPFPALALASSSKELIKQQNGRSKYSGTEVALWHLENMVKCLWENEEINTEEGALGKKGSCHTQESEKLEEAFVNTAKSQDQDKIKNSTLIAIDQDASSEDGPQNTETFKDAEKIPSEQFAETKQKSRPLSEDISAVYKSEIVTSNSEK</sequence>